<evidence type="ECO:0000259" key="2">
    <source>
        <dbReference type="Pfam" id="PF04542"/>
    </source>
</evidence>
<accession>A0AAJ2EYP3</accession>
<dbReference type="Pfam" id="PF08281">
    <property type="entry name" value="Sigma70_r4_2"/>
    <property type="match status" value="1"/>
</dbReference>
<evidence type="ECO:0000313" key="5">
    <source>
        <dbReference type="EMBL" id="MDR6835242.1"/>
    </source>
</evidence>
<dbReference type="EMBL" id="JAVDTS010000001">
    <property type="protein sequence ID" value="MDR6835242.1"/>
    <property type="molecule type" value="Genomic_DNA"/>
</dbReference>
<name>A0AAJ2EYP3_ACIDE</name>
<evidence type="ECO:0000259" key="3">
    <source>
        <dbReference type="Pfam" id="PF08281"/>
    </source>
</evidence>
<dbReference type="NCBIfam" id="TIGR02937">
    <property type="entry name" value="sigma70-ECF"/>
    <property type="match status" value="1"/>
</dbReference>
<dbReference type="InterPro" id="IPR013249">
    <property type="entry name" value="RNA_pol_sigma70_r4_t2"/>
</dbReference>
<dbReference type="Gene3D" id="1.10.10.10">
    <property type="entry name" value="Winged helix-like DNA-binding domain superfamily/Winged helix DNA-binding domain"/>
    <property type="match status" value="1"/>
</dbReference>
<dbReference type="Proteomes" id="UP001253458">
    <property type="component" value="Unassembled WGS sequence"/>
</dbReference>
<evidence type="ECO:0000256" key="1">
    <source>
        <dbReference type="SAM" id="MobiDB-lite"/>
    </source>
</evidence>
<dbReference type="InterPro" id="IPR036388">
    <property type="entry name" value="WH-like_DNA-bd_sf"/>
</dbReference>
<dbReference type="Gene3D" id="1.10.1740.10">
    <property type="match status" value="1"/>
</dbReference>
<dbReference type="SUPFAM" id="SSF88946">
    <property type="entry name" value="Sigma2 domain of RNA polymerase sigma factors"/>
    <property type="match status" value="1"/>
</dbReference>
<protein>
    <submittedName>
        <fullName evidence="4">RNA polymerase sigma-70 factor (ECF subfamily)</fullName>
    </submittedName>
</protein>
<dbReference type="Pfam" id="PF04542">
    <property type="entry name" value="Sigma70_r2"/>
    <property type="match status" value="1"/>
</dbReference>
<feature type="compositionally biased region" description="Low complexity" evidence="1">
    <location>
        <begin position="161"/>
        <end position="170"/>
    </location>
</feature>
<gene>
    <name evidence="4" type="ORF">J2W88_000063</name>
    <name evidence="5" type="ORF">J2W93_000063</name>
</gene>
<dbReference type="AlphaFoldDB" id="A0AAJ2EYP3"/>
<dbReference type="Proteomes" id="UP001249076">
    <property type="component" value="Unassembled WGS sequence"/>
</dbReference>
<dbReference type="EMBL" id="JAVDTL010000001">
    <property type="protein sequence ID" value="MDR6764805.1"/>
    <property type="molecule type" value="Genomic_DNA"/>
</dbReference>
<organism evidence="4 7">
    <name type="scientific">Acidovorax delafieldii</name>
    <name type="common">Pseudomonas delafieldii</name>
    <dbReference type="NCBI Taxonomy" id="47920"/>
    <lineage>
        <taxon>Bacteria</taxon>
        <taxon>Pseudomonadati</taxon>
        <taxon>Pseudomonadota</taxon>
        <taxon>Betaproteobacteria</taxon>
        <taxon>Burkholderiales</taxon>
        <taxon>Comamonadaceae</taxon>
        <taxon>Acidovorax</taxon>
    </lineage>
</organism>
<sequence length="276" mass="29216">MQNDEHLMALVNANRSTLLRAATRLLGPAEAEDAVQDAYVRALEAQAPALNAAQAWLLTVVRNLAIDRLRRRQWMAQWLTEATQTAHGAVAGSVAPSAEADAALAQQATLALRRLAACVTPMEGAAVLLHAVFDASHAELAQATGRTEAASRQQLRRALQRLRQAEAQSQTQARHGDGRDEPSDGDPAVLCLYLQSLQLRDPQALWALLRQPPVSATAGQRSVQPVQSHASRAPATVGGVVQVGGQLGLVLTLDGVTLCVLPLGPCAELAQDVVVA</sequence>
<proteinExistence type="predicted"/>
<dbReference type="InterPro" id="IPR014284">
    <property type="entry name" value="RNA_pol_sigma-70_dom"/>
</dbReference>
<feature type="domain" description="RNA polymerase sigma-70 region 2" evidence="2">
    <location>
        <begin position="10"/>
        <end position="74"/>
    </location>
</feature>
<dbReference type="SUPFAM" id="SSF88659">
    <property type="entry name" value="Sigma3 and sigma4 domains of RNA polymerase sigma factors"/>
    <property type="match status" value="1"/>
</dbReference>
<evidence type="ECO:0000313" key="6">
    <source>
        <dbReference type="Proteomes" id="UP001249076"/>
    </source>
</evidence>
<dbReference type="InterPro" id="IPR007627">
    <property type="entry name" value="RNA_pol_sigma70_r2"/>
</dbReference>
<keyword evidence="6" id="KW-1185">Reference proteome</keyword>
<feature type="region of interest" description="Disordered" evidence="1">
    <location>
        <begin position="160"/>
        <end position="183"/>
    </location>
</feature>
<dbReference type="RefSeq" id="WP_209816907.1">
    <property type="nucleotide sequence ID" value="NZ_JAVDTL010000001.1"/>
</dbReference>
<reference evidence="4 6" key="1">
    <citation type="submission" date="2023-07" db="EMBL/GenBank/DDBJ databases">
        <title>Sorghum-associated microbial communities from plants grown in Nebraska, USA.</title>
        <authorList>
            <person name="Schachtman D."/>
        </authorList>
    </citation>
    <scope>NUCLEOTIDE SEQUENCE</scope>
    <source>
        <strain evidence="5 6">BE105</strain>
        <strain evidence="4">BE69</strain>
    </source>
</reference>
<dbReference type="PANTHER" id="PTHR30173:SF43">
    <property type="entry name" value="ECF RNA POLYMERASE SIGMA FACTOR SIGI-RELATED"/>
    <property type="match status" value="1"/>
</dbReference>
<dbReference type="GO" id="GO:0006352">
    <property type="term" value="P:DNA-templated transcription initiation"/>
    <property type="evidence" value="ECO:0007669"/>
    <property type="project" value="InterPro"/>
</dbReference>
<evidence type="ECO:0000313" key="4">
    <source>
        <dbReference type="EMBL" id="MDR6764805.1"/>
    </source>
</evidence>
<dbReference type="InterPro" id="IPR013325">
    <property type="entry name" value="RNA_pol_sigma_r2"/>
</dbReference>
<dbReference type="InterPro" id="IPR013324">
    <property type="entry name" value="RNA_pol_sigma_r3/r4-like"/>
</dbReference>
<dbReference type="GO" id="GO:0016987">
    <property type="term" value="F:sigma factor activity"/>
    <property type="evidence" value="ECO:0007669"/>
    <property type="project" value="InterPro"/>
</dbReference>
<feature type="domain" description="RNA polymerase sigma factor 70 region 4 type 2" evidence="3">
    <location>
        <begin position="111"/>
        <end position="162"/>
    </location>
</feature>
<dbReference type="GO" id="GO:0003677">
    <property type="term" value="F:DNA binding"/>
    <property type="evidence" value="ECO:0007669"/>
    <property type="project" value="InterPro"/>
</dbReference>
<dbReference type="InterPro" id="IPR052704">
    <property type="entry name" value="ECF_Sigma-70_Domain"/>
</dbReference>
<comment type="caution">
    <text evidence="4">The sequence shown here is derived from an EMBL/GenBank/DDBJ whole genome shotgun (WGS) entry which is preliminary data.</text>
</comment>
<dbReference type="PANTHER" id="PTHR30173">
    <property type="entry name" value="SIGMA 19 FACTOR"/>
    <property type="match status" value="1"/>
</dbReference>
<evidence type="ECO:0000313" key="7">
    <source>
        <dbReference type="Proteomes" id="UP001253458"/>
    </source>
</evidence>